<protein>
    <submittedName>
        <fullName evidence="1">Uncharacterized protein</fullName>
    </submittedName>
</protein>
<organism evidence="1 2">
    <name type="scientific">Rotaria sordida</name>
    <dbReference type="NCBI Taxonomy" id="392033"/>
    <lineage>
        <taxon>Eukaryota</taxon>
        <taxon>Metazoa</taxon>
        <taxon>Spiralia</taxon>
        <taxon>Gnathifera</taxon>
        <taxon>Rotifera</taxon>
        <taxon>Eurotatoria</taxon>
        <taxon>Bdelloidea</taxon>
        <taxon>Philodinida</taxon>
        <taxon>Philodinidae</taxon>
        <taxon>Rotaria</taxon>
    </lineage>
</organism>
<proteinExistence type="predicted"/>
<accession>A0A820M6H9</accession>
<evidence type="ECO:0000313" key="2">
    <source>
        <dbReference type="Proteomes" id="UP000663836"/>
    </source>
</evidence>
<feature type="non-terminal residue" evidence="1">
    <location>
        <position position="1"/>
    </location>
</feature>
<gene>
    <name evidence="1" type="ORF">JBS370_LOCUS42476</name>
</gene>
<comment type="caution">
    <text evidence="1">The sequence shown here is derived from an EMBL/GenBank/DDBJ whole genome shotgun (WGS) entry which is preliminary data.</text>
</comment>
<dbReference type="EMBL" id="CAJOBD010056706">
    <property type="protein sequence ID" value="CAF4369146.1"/>
    <property type="molecule type" value="Genomic_DNA"/>
</dbReference>
<evidence type="ECO:0000313" key="1">
    <source>
        <dbReference type="EMBL" id="CAF4369146.1"/>
    </source>
</evidence>
<dbReference type="AlphaFoldDB" id="A0A820M6H9"/>
<dbReference type="Proteomes" id="UP000663836">
    <property type="component" value="Unassembled WGS sequence"/>
</dbReference>
<name>A0A820M6H9_9BILA</name>
<reference evidence="1" key="1">
    <citation type="submission" date="2021-02" db="EMBL/GenBank/DDBJ databases">
        <authorList>
            <person name="Nowell W R."/>
        </authorList>
    </citation>
    <scope>NUCLEOTIDE SEQUENCE</scope>
</reference>
<sequence>MEQLKKMTNAIDQMSSEKTKVRLLSSSSQSNDLQQMFQNITCSNDLYMLKHFEINSQLNTITCIPCFKFKKQAPKHLLSTIKSSFGILELHIWCVEEDEKVKQEL</sequence>